<comment type="caution">
    <text evidence="1">The sequence shown here is derived from an EMBL/GenBank/DDBJ whole genome shotgun (WGS) entry which is preliminary data.</text>
</comment>
<sequence length="209" mass="22813">MSLKRNLYFDVKRDLVHGYADNGTKRSSETASYVLVVLLSGVSKQWIQPLSFILASKKLNPEDLEKMIIDIIQDLGSGGVLVKAVICDQGGSNHTMATKLGVTPDHPFFVVILANPTTCADFLQTLQRLNQAGMMSQPIWTTTCAAQAHVTAPSALQAHYPMTPSGLLPTARFPTHWPQEPAVPQVYSSDPQLEKIMTSLQTAGLAEEH</sequence>
<name>A0AC60QQV8_IXOPE</name>
<dbReference type="Proteomes" id="UP000805193">
    <property type="component" value="Unassembled WGS sequence"/>
</dbReference>
<protein>
    <submittedName>
        <fullName evidence="1">Uncharacterized protein</fullName>
    </submittedName>
</protein>
<evidence type="ECO:0000313" key="1">
    <source>
        <dbReference type="EMBL" id="KAG0439971.1"/>
    </source>
</evidence>
<evidence type="ECO:0000313" key="2">
    <source>
        <dbReference type="Proteomes" id="UP000805193"/>
    </source>
</evidence>
<accession>A0AC60QQV8</accession>
<organism evidence="1 2">
    <name type="scientific">Ixodes persulcatus</name>
    <name type="common">Taiga tick</name>
    <dbReference type="NCBI Taxonomy" id="34615"/>
    <lineage>
        <taxon>Eukaryota</taxon>
        <taxon>Metazoa</taxon>
        <taxon>Ecdysozoa</taxon>
        <taxon>Arthropoda</taxon>
        <taxon>Chelicerata</taxon>
        <taxon>Arachnida</taxon>
        <taxon>Acari</taxon>
        <taxon>Parasitiformes</taxon>
        <taxon>Ixodida</taxon>
        <taxon>Ixodoidea</taxon>
        <taxon>Ixodidae</taxon>
        <taxon>Ixodinae</taxon>
        <taxon>Ixodes</taxon>
    </lineage>
</organism>
<proteinExistence type="predicted"/>
<reference evidence="1 2" key="1">
    <citation type="journal article" date="2020" name="Cell">
        <title>Large-Scale Comparative Analyses of Tick Genomes Elucidate Their Genetic Diversity and Vector Capacities.</title>
        <authorList>
            <consortium name="Tick Genome and Microbiome Consortium (TIGMIC)"/>
            <person name="Jia N."/>
            <person name="Wang J."/>
            <person name="Shi W."/>
            <person name="Du L."/>
            <person name="Sun Y."/>
            <person name="Zhan W."/>
            <person name="Jiang J.F."/>
            <person name="Wang Q."/>
            <person name="Zhang B."/>
            <person name="Ji P."/>
            <person name="Bell-Sakyi L."/>
            <person name="Cui X.M."/>
            <person name="Yuan T.T."/>
            <person name="Jiang B.G."/>
            <person name="Yang W.F."/>
            <person name="Lam T.T."/>
            <person name="Chang Q.C."/>
            <person name="Ding S.J."/>
            <person name="Wang X.J."/>
            <person name="Zhu J.G."/>
            <person name="Ruan X.D."/>
            <person name="Zhao L."/>
            <person name="Wei J.T."/>
            <person name="Ye R.Z."/>
            <person name="Que T.C."/>
            <person name="Du C.H."/>
            <person name="Zhou Y.H."/>
            <person name="Cheng J.X."/>
            <person name="Dai P.F."/>
            <person name="Guo W.B."/>
            <person name="Han X.H."/>
            <person name="Huang E.J."/>
            <person name="Li L.F."/>
            <person name="Wei W."/>
            <person name="Gao Y.C."/>
            <person name="Liu J.Z."/>
            <person name="Shao H.Z."/>
            <person name="Wang X."/>
            <person name="Wang C.C."/>
            <person name="Yang T.C."/>
            <person name="Huo Q.B."/>
            <person name="Li W."/>
            <person name="Chen H.Y."/>
            <person name="Chen S.E."/>
            <person name="Zhou L.G."/>
            <person name="Ni X.B."/>
            <person name="Tian J.H."/>
            <person name="Sheng Y."/>
            <person name="Liu T."/>
            <person name="Pan Y.S."/>
            <person name="Xia L.Y."/>
            <person name="Li J."/>
            <person name="Zhao F."/>
            <person name="Cao W.C."/>
        </authorList>
    </citation>
    <scope>NUCLEOTIDE SEQUENCE [LARGE SCALE GENOMIC DNA]</scope>
    <source>
        <strain evidence="1">Iper-2018</strain>
    </source>
</reference>
<keyword evidence="2" id="KW-1185">Reference proteome</keyword>
<dbReference type="EMBL" id="JABSTQ010005164">
    <property type="protein sequence ID" value="KAG0439971.1"/>
    <property type="molecule type" value="Genomic_DNA"/>
</dbReference>
<gene>
    <name evidence="1" type="ORF">HPB47_016449</name>
</gene>